<comment type="caution">
    <text evidence="2">The sequence shown here is derived from an EMBL/GenBank/DDBJ whole genome shotgun (WGS) entry which is preliminary data.</text>
</comment>
<feature type="domain" description="Chalcone/stilbene synthase C-terminal" evidence="1">
    <location>
        <begin position="57"/>
        <end position="111"/>
    </location>
</feature>
<dbReference type="GO" id="GO:0009922">
    <property type="term" value="F:fatty acid elongase activity"/>
    <property type="evidence" value="ECO:0007669"/>
    <property type="project" value="UniProtKB-EC"/>
</dbReference>
<gene>
    <name evidence="2" type="ORF">RchiOBHm_Chr2g0145521</name>
</gene>
<dbReference type="GO" id="GO:0016020">
    <property type="term" value="C:membrane"/>
    <property type="evidence" value="ECO:0007669"/>
    <property type="project" value="InterPro"/>
</dbReference>
<name>A0A2P6RYM4_ROSCH</name>
<keyword evidence="3" id="KW-1185">Reference proteome</keyword>
<dbReference type="InterPro" id="IPR016039">
    <property type="entry name" value="Thiolase-like"/>
</dbReference>
<dbReference type="AlphaFoldDB" id="A0A2P6RYM4"/>
<accession>A0A2P6RYM4</accession>
<reference evidence="2 3" key="1">
    <citation type="journal article" date="2018" name="Nat. Genet.">
        <title>The Rosa genome provides new insights in the design of modern roses.</title>
        <authorList>
            <person name="Bendahmane M."/>
        </authorList>
    </citation>
    <scope>NUCLEOTIDE SEQUENCE [LARGE SCALE GENOMIC DNA]</scope>
    <source>
        <strain evidence="3">cv. Old Blush</strain>
    </source>
</reference>
<evidence type="ECO:0000313" key="3">
    <source>
        <dbReference type="Proteomes" id="UP000238479"/>
    </source>
</evidence>
<dbReference type="GO" id="GO:0006633">
    <property type="term" value="P:fatty acid biosynthetic process"/>
    <property type="evidence" value="ECO:0007669"/>
    <property type="project" value="InterPro"/>
</dbReference>
<dbReference type="PANTHER" id="PTHR31561">
    <property type="entry name" value="3-KETOACYL-COA SYNTHASE"/>
    <property type="match status" value="1"/>
</dbReference>
<dbReference type="Proteomes" id="UP000238479">
    <property type="component" value="Chromosome 2"/>
</dbReference>
<dbReference type="Gene3D" id="3.40.47.10">
    <property type="match status" value="1"/>
</dbReference>
<proteinExistence type="predicted"/>
<dbReference type="Pfam" id="PF02797">
    <property type="entry name" value="Chal_sti_synt_C"/>
    <property type="match status" value="1"/>
</dbReference>
<protein>
    <submittedName>
        <fullName evidence="2">Putative very-long-chain 3-oxoacyl-CoA synthase</fullName>
        <ecNumber evidence="2">2.3.1.199</ecNumber>
    </submittedName>
</protein>
<dbReference type="SUPFAM" id="SSF53901">
    <property type="entry name" value="Thiolase-like"/>
    <property type="match status" value="1"/>
</dbReference>
<keyword evidence="2" id="KW-0012">Acyltransferase</keyword>
<dbReference type="EMBL" id="PDCK01000040">
    <property type="protein sequence ID" value="PRQ51538.1"/>
    <property type="molecule type" value="Genomic_DNA"/>
</dbReference>
<dbReference type="EC" id="2.3.1.199" evidence="2"/>
<organism evidence="2 3">
    <name type="scientific">Rosa chinensis</name>
    <name type="common">China rose</name>
    <dbReference type="NCBI Taxonomy" id="74649"/>
    <lineage>
        <taxon>Eukaryota</taxon>
        <taxon>Viridiplantae</taxon>
        <taxon>Streptophyta</taxon>
        <taxon>Embryophyta</taxon>
        <taxon>Tracheophyta</taxon>
        <taxon>Spermatophyta</taxon>
        <taxon>Magnoliopsida</taxon>
        <taxon>eudicotyledons</taxon>
        <taxon>Gunneridae</taxon>
        <taxon>Pentapetalae</taxon>
        <taxon>rosids</taxon>
        <taxon>fabids</taxon>
        <taxon>Rosales</taxon>
        <taxon>Rosaceae</taxon>
        <taxon>Rosoideae</taxon>
        <taxon>Rosoideae incertae sedis</taxon>
        <taxon>Rosa</taxon>
    </lineage>
</organism>
<evidence type="ECO:0000259" key="1">
    <source>
        <dbReference type="Pfam" id="PF02797"/>
    </source>
</evidence>
<dbReference type="InterPro" id="IPR012392">
    <property type="entry name" value="3-ktacl-CoA_syn"/>
</dbReference>
<dbReference type="STRING" id="74649.A0A2P6RYM4"/>
<sequence length="126" mass="13849">MTHVFTVNLQVFVPKVLPLTEIIRYLVASRLQKNSSTKCQNLEVVGVSLNIKAGIQHFCLHPGGRAIINGIGKSLSLSDYDLEPSRMALYRFGNTSAAGFWYALGYMEAKQRLKGAFGGAFLLPCL</sequence>
<keyword evidence="2" id="KW-0808">Transferase</keyword>
<dbReference type="InterPro" id="IPR012328">
    <property type="entry name" value="Chalcone/stilbene_synt_C"/>
</dbReference>
<dbReference type="OMA" id="SSHAWAW"/>
<evidence type="ECO:0000313" key="2">
    <source>
        <dbReference type="EMBL" id="PRQ51538.1"/>
    </source>
</evidence>
<dbReference type="Gramene" id="PRQ51538">
    <property type="protein sequence ID" value="PRQ51538"/>
    <property type="gene ID" value="RchiOBHm_Chr2g0145521"/>
</dbReference>